<dbReference type="InterPro" id="IPR011527">
    <property type="entry name" value="ABC1_TM_dom"/>
</dbReference>
<gene>
    <name evidence="14" type="ORF">SAM23877_5190</name>
</gene>
<feature type="domain" description="ABC transporter" evidence="12">
    <location>
        <begin position="368"/>
        <end position="602"/>
    </location>
</feature>
<feature type="region of interest" description="Disordered" evidence="10">
    <location>
        <begin position="1"/>
        <end position="33"/>
    </location>
</feature>
<keyword evidence="6" id="KW-0547">Nucleotide-binding</keyword>
<dbReference type="PANTHER" id="PTHR43394:SF1">
    <property type="entry name" value="ATP-BINDING CASSETTE SUB-FAMILY B MEMBER 10, MITOCHONDRIAL"/>
    <property type="match status" value="1"/>
</dbReference>
<dbReference type="EMBL" id="CP012382">
    <property type="protein sequence ID" value="AKZ58235.1"/>
    <property type="molecule type" value="Genomic_DNA"/>
</dbReference>
<dbReference type="InterPro" id="IPR003439">
    <property type="entry name" value="ABC_transporter-like_ATP-bd"/>
</dbReference>
<dbReference type="PROSITE" id="PS50893">
    <property type="entry name" value="ABC_TRANSPORTER_2"/>
    <property type="match status" value="1"/>
</dbReference>
<dbReference type="KEGG" id="samb:SAM23877_5190"/>
<feature type="transmembrane region" description="Helical" evidence="11">
    <location>
        <begin position="197"/>
        <end position="214"/>
    </location>
</feature>
<proteinExistence type="predicted"/>
<evidence type="ECO:0000256" key="10">
    <source>
        <dbReference type="SAM" id="MobiDB-lite"/>
    </source>
</evidence>
<reference evidence="15" key="1">
    <citation type="journal article" date="2015" name="J. Biotechnol.">
        <title>Complete genome sequence of Streptomyces ambofaciens ATCC 23877, the spiramycin producer.</title>
        <authorList>
            <person name="Thibessard A."/>
            <person name="Haas D."/>
            <person name="Gerbaud C."/>
            <person name="Aigle B."/>
            <person name="Lautru S."/>
            <person name="Pernodet J.L."/>
            <person name="Leblond P."/>
        </authorList>
    </citation>
    <scope>NUCLEOTIDE SEQUENCE [LARGE SCALE GENOMIC DNA]</scope>
    <source>
        <strain evidence="15">ATCC 23877 / 3486 / DSM 40053 / JCM 4204 / NBRC 12836 / NRRL B-2516</strain>
    </source>
</reference>
<dbReference type="SMART" id="SM00382">
    <property type="entry name" value="AAA"/>
    <property type="match status" value="1"/>
</dbReference>
<comment type="subcellular location">
    <subcellularLocation>
        <location evidence="1">Cell membrane</location>
        <topology evidence="1">Multi-pass membrane protein</topology>
    </subcellularLocation>
</comment>
<dbReference type="PANTHER" id="PTHR43394">
    <property type="entry name" value="ATP-DEPENDENT PERMEASE MDL1, MITOCHONDRIAL"/>
    <property type="match status" value="1"/>
</dbReference>
<accession>A0A0K2AYM4</accession>
<name>A0A0K2AYM4_STRA7</name>
<organism evidence="14 15">
    <name type="scientific">Streptomyces ambofaciens (strain ATCC 23877 / 3486 / DSM 40053 / JCM 4204 / NBRC 12836 / NRRL B-2516)</name>
    <dbReference type="NCBI Taxonomy" id="278992"/>
    <lineage>
        <taxon>Bacteria</taxon>
        <taxon>Bacillati</taxon>
        <taxon>Actinomycetota</taxon>
        <taxon>Actinomycetes</taxon>
        <taxon>Kitasatosporales</taxon>
        <taxon>Streptomycetaceae</taxon>
        <taxon>Streptomyces</taxon>
    </lineage>
</organism>
<evidence type="ECO:0000259" key="13">
    <source>
        <dbReference type="PROSITE" id="PS50929"/>
    </source>
</evidence>
<dbReference type="GO" id="GO:0005886">
    <property type="term" value="C:plasma membrane"/>
    <property type="evidence" value="ECO:0007669"/>
    <property type="project" value="UniProtKB-SubCell"/>
</dbReference>
<protein>
    <submittedName>
        <fullName evidence="14">ABC transporter</fullName>
    </submittedName>
</protein>
<dbReference type="STRING" id="1889.SAM40697_4707"/>
<keyword evidence="2" id="KW-0813">Transport</keyword>
<feature type="region of interest" description="Disordered" evidence="10">
    <location>
        <begin position="603"/>
        <end position="653"/>
    </location>
</feature>
<evidence type="ECO:0000256" key="11">
    <source>
        <dbReference type="SAM" id="Phobius"/>
    </source>
</evidence>
<dbReference type="Pfam" id="PF00664">
    <property type="entry name" value="ABC_membrane"/>
    <property type="match status" value="1"/>
</dbReference>
<feature type="transmembrane region" description="Helical" evidence="11">
    <location>
        <begin position="273"/>
        <end position="301"/>
    </location>
</feature>
<feature type="compositionally biased region" description="Pro residues" evidence="10">
    <location>
        <begin position="613"/>
        <end position="642"/>
    </location>
</feature>
<dbReference type="InterPro" id="IPR027417">
    <property type="entry name" value="P-loop_NTPase"/>
</dbReference>
<dbReference type="Proteomes" id="UP000061018">
    <property type="component" value="Chromosome"/>
</dbReference>
<keyword evidence="4" id="KW-0997">Cell inner membrane</keyword>
<dbReference type="Gene3D" id="3.40.50.300">
    <property type="entry name" value="P-loop containing nucleotide triphosphate hydrolases"/>
    <property type="match status" value="1"/>
</dbReference>
<dbReference type="GO" id="GO:0016887">
    <property type="term" value="F:ATP hydrolysis activity"/>
    <property type="evidence" value="ECO:0007669"/>
    <property type="project" value="InterPro"/>
</dbReference>
<keyword evidence="9 11" id="KW-0472">Membrane</keyword>
<dbReference type="RefSeq" id="WP_079030408.1">
    <property type="nucleotide sequence ID" value="NZ_CP012382.1"/>
</dbReference>
<keyword evidence="5 11" id="KW-0812">Transmembrane</keyword>
<dbReference type="GO" id="GO:0005524">
    <property type="term" value="F:ATP binding"/>
    <property type="evidence" value="ECO:0007669"/>
    <property type="project" value="UniProtKB-KW"/>
</dbReference>
<evidence type="ECO:0000256" key="8">
    <source>
        <dbReference type="ARBA" id="ARBA00022989"/>
    </source>
</evidence>
<evidence type="ECO:0000256" key="2">
    <source>
        <dbReference type="ARBA" id="ARBA00022448"/>
    </source>
</evidence>
<sequence>MTSDPTTPTSTSASTPTSTSASTPASTSTGQLPVAGRADVRRAAAGLVGADRRAFALVLGLNALAALAGLAGPWLLGRIVDEVRAGSGVGAVDRMAFAILLCSLAQLLLARWARYVGHRFGERTLARVRERFVDRALALPASVVERAGTGDLTTRGTADVTAVGTTLRDAGPELLINSVQALSLAGAVFVLDPLLGVVGVLGLTPVWCALRWYLRRARAAYLAEGAATSEVAESLAATVAGARTVEAFRLADRRVRSNREALEVSRRTRFHTLYLRSVFFPAVEVSYVVPVACVLLLGGVLHTHGSVSLGAVVAGAVYLQQLAGPLDEVLMRIEQLQAGGASFARVEGLARAPRAATGDSPVPADDRIDVSGVRYAYDRGGEVLRGVDLTVRPGERLAVVGPSGAGKTTLSRLLAGVDAPTEGSVTVGGVPVVGLGPERLRRQVVLVTQEHHVFLGTVRDNLLIAEPAAPDERLWAALATVGAEEWVRELPDGLDTEMGTGGRRTDGSQAQQLALARVVLADPHTLILDEATALLDPTTARHTERALAAVLEGRTVIAVAHRLHTAHDADRVAVMEDGLLTELGTHDELVAAGGAYAALWGSWHGEPSAPREGQPPEPAKGPPPAPAKDLPPAPVESLPPAPAEGRPCGPEAG</sequence>
<dbReference type="AlphaFoldDB" id="A0A0K2AYM4"/>
<dbReference type="Pfam" id="PF00005">
    <property type="entry name" value="ABC_tran"/>
    <property type="match status" value="1"/>
</dbReference>
<dbReference type="PROSITE" id="PS50929">
    <property type="entry name" value="ABC_TM1F"/>
    <property type="match status" value="1"/>
</dbReference>
<evidence type="ECO:0000313" key="15">
    <source>
        <dbReference type="Proteomes" id="UP000061018"/>
    </source>
</evidence>
<evidence type="ECO:0000256" key="6">
    <source>
        <dbReference type="ARBA" id="ARBA00022741"/>
    </source>
</evidence>
<evidence type="ECO:0000259" key="12">
    <source>
        <dbReference type="PROSITE" id="PS50893"/>
    </source>
</evidence>
<evidence type="ECO:0000256" key="9">
    <source>
        <dbReference type="ARBA" id="ARBA00023136"/>
    </source>
</evidence>
<dbReference type="InterPro" id="IPR003593">
    <property type="entry name" value="AAA+_ATPase"/>
</dbReference>
<dbReference type="GO" id="GO:0015421">
    <property type="term" value="F:ABC-type oligopeptide transporter activity"/>
    <property type="evidence" value="ECO:0007669"/>
    <property type="project" value="TreeGrafter"/>
</dbReference>
<evidence type="ECO:0000256" key="1">
    <source>
        <dbReference type="ARBA" id="ARBA00004651"/>
    </source>
</evidence>
<evidence type="ECO:0000256" key="3">
    <source>
        <dbReference type="ARBA" id="ARBA00022475"/>
    </source>
</evidence>
<dbReference type="Gene3D" id="1.20.1560.10">
    <property type="entry name" value="ABC transporter type 1, transmembrane domain"/>
    <property type="match status" value="1"/>
</dbReference>
<evidence type="ECO:0000256" key="7">
    <source>
        <dbReference type="ARBA" id="ARBA00022840"/>
    </source>
</evidence>
<dbReference type="InterPro" id="IPR036640">
    <property type="entry name" value="ABC1_TM_sf"/>
</dbReference>
<keyword evidence="8 11" id="KW-1133">Transmembrane helix</keyword>
<evidence type="ECO:0000256" key="5">
    <source>
        <dbReference type="ARBA" id="ARBA00022692"/>
    </source>
</evidence>
<dbReference type="SUPFAM" id="SSF52540">
    <property type="entry name" value="P-loop containing nucleoside triphosphate hydrolases"/>
    <property type="match status" value="1"/>
</dbReference>
<keyword evidence="3" id="KW-1003">Cell membrane</keyword>
<dbReference type="CDD" id="cd07346">
    <property type="entry name" value="ABC_6TM_exporters"/>
    <property type="match status" value="1"/>
</dbReference>
<feature type="transmembrane region" description="Helical" evidence="11">
    <location>
        <begin position="54"/>
        <end position="75"/>
    </location>
</feature>
<evidence type="ECO:0000256" key="4">
    <source>
        <dbReference type="ARBA" id="ARBA00022519"/>
    </source>
</evidence>
<dbReference type="FunFam" id="3.40.50.300:FF:001001">
    <property type="entry name" value="Multidrug ABC transporter ATP-binding protein"/>
    <property type="match status" value="1"/>
</dbReference>
<feature type="domain" description="ABC transmembrane type-1" evidence="13">
    <location>
        <begin position="56"/>
        <end position="338"/>
    </location>
</feature>
<keyword evidence="7" id="KW-0067">ATP-binding</keyword>
<feature type="transmembrane region" description="Helical" evidence="11">
    <location>
        <begin position="95"/>
        <end position="113"/>
    </location>
</feature>
<evidence type="ECO:0000313" key="14">
    <source>
        <dbReference type="EMBL" id="AKZ58235.1"/>
    </source>
</evidence>
<dbReference type="InterPro" id="IPR039421">
    <property type="entry name" value="Type_1_exporter"/>
</dbReference>
<dbReference type="SUPFAM" id="SSF90123">
    <property type="entry name" value="ABC transporter transmembrane region"/>
    <property type="match status" value="1"/>
</dbReference>